<dbReference type="Proteomes" id="UP000298050">
    <property type="component" value="Unassembled WGS sequence"/>
</dbReference>
<protein>
    <submittedName>
        <fullName evidence="2">D-alanyl-D-alanine carboxypeptidase family protein</fullName>
    </submittedName>
</protein>
<accession>A0A4Z0LUK2</accession>
<proteinExistence type="predicted"/>
<dbReference type="PANTHER" id="PTHR34385:SF1">
    <property type="entry name" value="PEPTIDOGLYCAN L-ALANYL-D-GLUTAMATE ENDOPEPTIDASE CWLK"/>
    <property type="match status" value="1"/>
</dbReference>
<dbReference type="Gene3D" id="3.30.1380.10">
    <property type="match status" value="1"/>
</dbReference>
<name>A0A4Z0LUK2_9GAMM</name>
<comment type="caution">
    <text evidence="2">The sequence shown here is derived from an EMBL/GenBank/DDBJ whole genome shotgun (WGS) entry which is preliminary data.</text>
</comment>
<keyword evidence="2" id="KW-0645">Protease</keyword>
<evidence type="ECO:0000313" key="2">
    <source>
        <dbReference type="EMBL" id="TGD70924.1"/>
    </source>
</evidence>
<dbReference type="GO" id="GO:0006508">
    <property type="term" value="P:proteolysis"/>
    <property type="evidence" value="ECO:0007669"/>
    <property type="project" value="InterPro"/>
</dbReference>
<dbReference type="InterPro" id="IPR009045">
    <property type="entry name" value="Zn_M74/Hedgehog-like"/>
</dbReference>
<dbReference type="InterPro" id="IPR052179">
    <property type="entry name" value="DD-CPase-like"/>
</dbReference>
<keyword evidence="2" id="KW-0121">Carboxypeptidase</keyword>
<dbReference type="PANTHER" id="PTHR34385">
    <property type="entry name" value="D-ALANYL-D-ALANINE CARBOXYPEPTIDASE"/>
    <property type="match status" value="1"/>
</dbReference>
<dbReference type="SUPFAM" id="SSF55166">
    <property type="entry name" value="Hedgehog/DD-peptidase"/>
    <property type="match status" value="1"/>
</dbReference>
<dbReference type="InterPro" id="IPR003709">
    <property type="entry name" value="VanY-like_core_dom"/>
</dbReference>
<organism evidence="2 3">
    <name type="scientific">Mangrovimicrobium sediminis</name>
    <dbReference type="NCBI Taxonomy" id="2562682"/>
    <lineage>
        <taxon>Bacteria</taxon>
        <taxon>Pseudomonadati</taxon>
        <taxon>Pseudomonadota</taxon>
        <taxon>Gammaproteobacteria</taxon>
        <taxon>Cellvibrionales</taxon>
        <taxon>Halieaceae</taxon>
        <taxon>Mangrovimicrobium</taxon>
    </lineage>
</organism>
<evidence type="ECO:0000313" key="3">
    <source>
        <dbReference type="Proteomes" id="UP000298050"/>
    </source>
</evidence>
<keyword evidence="2" id="KW-0378">Hydrolase</keyword>
<reference evidence="2 3" key="1">
    <citation type="submission" date="2019-04" db="EMBL/GenBank/DDBJ databases">
        <title>Taxonomy of novel Haliea sp. from mangrove soil of West Coast of India.</title>
        <authorList>
            <person name="Verma A."/>
            <person name="Kumar P."/>
            <person name="Krishnamurthi S."/>
        </authorList>
    </citation>
    <scope>NUCLEOTIDE SEQUENCE [LARGE SCALE GENOMIC DNA]</scope>
    <source>
        <strain evidence="2 3">SAOS-164</strain>
    </source>
</reference>
<keyword evidence="3" id="KW-1185">Reference proteome</keyword>
<dbReference type="CDD" id="cd14847">
    <property type="entry name" value="DD-carboxypeptidase_like"/>
    <property type="match status" value="1"/>
</dbReference>
<evidence type="ECO:0000259" key="1">
    <source>
        <dbReference type="Pfam" id="PF02557"/>
    </source>
</evidence>
<gene>
    <name evidence="2" type="ORF">E4634_20180</name>
</gene>
<dbReference type="AlphaFoldDB" id="A0A4Z0LUK2"/>
<feature type="domain" description="D-alanyl-D-alanine carboxypeptidase-like core" evidence="1">
    <location>
        <begin position="26"/>
        <end position="184"/>
    </location>
</feature>
<dbReference type="OrthoDB" id="9792074at2"/>
<sequence>MRADVPTAAQLTGRDDTHVIPVGGGHRLCPPVAEAFRALQADARAAGFELAIASSFRDFDRQLAIFNGKARGERPVHDDRGAAVDITGLTPEQGLAAILRFSALPGTSRHHWGTDLDVYDVAAVPADYRVQLTPEEVYPPGPFAALHEWLDARMAAGESHGFYRPYAGDRGGVAPERWHLSYAPLARACEGRVGVRELRECWGDGLVWRDLVESELDALLARYVAVPPDWCPA</sequence>
<dbReference type="Pfam" id="PF02557">
    <property type="entry name" value="VanY"/>
    <property type="match status" value="1"/>
</dbReference>
<dbReference type="EMBL" id="SRLE01000017">
    <property type="protein sequence ID" value="TGD70924.1"/>
    <property type="molecule type" value="Genomic_DNA"/>
</dbReference>
<dbReference type="GO" id="GO:0004180">
    <property type="term" value="F:carboxypeptidase activity"/>
    <property type="evidence" value="ECO:0007669"/>
    <property type="project" value="UniProtKB-KW"/>
</dbReference>